<organism evidence="10 11">
    <name type="scientific">Cohnella soli</name>
    <dbReference type="NCBI Taxonomy" id="425005"/>
    <lineage>
        <taxon>Bacteria</taxon>
        <taxon>Bacillati</taxon>
        <taxon>Bacillota</taxon>
        <taxon>Bacilli</taxon>
        <taxon>Bacillales</taxon>
        <taxon>Paenibacillaceae</taxon>
        <taxon>Cohnella</taxon>
    </lineage>
</organism>
<dbReference type="InterPro" id="IPR004358">
    <property type="entry name" value="Sig_transdc_His_kin-like_C"/>
</dbReference>
<name>A0ABW0HSA3_9BACL</name>
<feature type="transmembrane region" description="Helical" evidence="8">
    <location>
        <begin position="163"/>
        <end position="184"/>
    </location>
</feature>
<evidence type="ECO:0000256" key="6">
    <source>
        <dbReference type="ARBA" id="ARBA00022840"/>
    </source>
</evidence>
<evidence type="ECO:0000313" key="10">
    <source>
        <dbReference type="EMBL" id="MFC5404016.1"/>
    </source>
</evidence>
<evidence type="ECO:0000313" key="11">
    <source>
        <dbReference type="Proteomes" id="UP001596113"/>
    </source>
</evidence>
<dbReference type="PANTHER" id="PTHR43065">
    <property type="entry name" value="SENSOR HISTIDINE KINASE"/>
    <property type="match status" value="1"/>
</dbReference>
<keyword evidence="6" id="KW-0067">ATP-binding</keyword>
<dbReference type="SUPFAM" id="SSF55874">
    <property type="entry name" value="ATPase domain of HSP90 chaperone/DNA topoisomerase II/histidine kinase"/>
    <property type="match status" value="1"/>
</dbReference>
<dbReference type="CDD" id="cd00075">
    <property type="entry name" value="HATPase"/>
    <property type="match status" value="1"/>
</dbReference>
<dbReference type="EC" id="2.7.13.3" evidence="2"/>
<dbReference type="Gene3D" id="3.30.565.10">
    <property type="entry name" value="Histidine kinase-like ATPase, C-terminal domain"/>
    <property type="match status" value="1"/>
</dbReference>
<evidence type="ECO:0000256" key="1">
    <source>
        <dbReference type="ARBA" id="ARBA00000085"/>
    </source>
</evidence>
<feature type="transmembrane region" description="Helical" evidence="8">
    <location>
        <begin position="103"/>
        <end position="122"/>
    </location>
</feature>
<keyword evidence="8" id="KW-0812">Transmembrane</keyword>
<dbReference type="GO" id="GO:0016301">
    <property type="term" value="F:kinase activity"/>
    <property type="evidence" value="ECO:0007669"/>
    <property type="project" value="UniProtKB-KW"/>
</dbReference>
<feature type="transmembrane region" description="Helical" evidence="8">
    <location>
        <begin position="196"/>
        <end position="222"/>
    </location>
</feature>
<keyword evidence="5 10" id="KW-0418">Kinase</keyword>
<accession>A0ABW0HSA3</accession>
<evidence type="ECO:0000259" key="9">
    <source>
        <dbReference type="PROSITE" id="PS50109"/>
    </source>
</evidence>
<reference evidence="11" key="1">
    <citation type="journal article" date="2019" name="Int. J. Syst. Evol. Microbiol.">
        <title>The Global Catalogue of Microorganisms (GCM) 10K type strain sequencing project: providing services to taxonomists for standard genome sequencing and annotation.</title>
        <authorList>
            <consortium name="The Broad Institute Genomics Platform"/>
            <consortium name="The Broad Institute Genome Sequencing Center for Infectious Disease"/>
            <person name="Wu L."/>
            <person name="Ma J."/>
        </authorList>
    </citation>
    <scope>NUCLEOTIDE SEQUENCE [LARGE SCALE GENOMIC DNA]</scope>
    <source>
        <strain evidence="11">CGMCC 1.18575</strain>
    </source>
</reference>
<dbReference type="InterPro" id="IPR005467">
    <property type="entry name" value="His_kinase_dom"/>
</dbReference>
<evidence type="ECO:0000256" key="3">
    <source>
        <dbReference type="ARBA" id="ARBA00022679"/>
    </source>
</evidence>
<evidence type="ECO:0000256" key="7">
    <source>
        <dbReference type="ARBA" id="ARBA00023012"/>
    </source>
</evidence>
<dbReference type="Proteomes" id="UP001596113">
    <property type="component" value="Unassembled WGS sequence"/>
</dbReference>
<dbReference type="PROSITE" id="PS50109">
    <property type="entry name" value="HIS_KIN"/>
    <property type="match status" value="1"/>
</dbReference>
<keyword evidence="4" id="KW-0547">Nucleotide-binding</keyword>
<dbReference type="RefSeq" id="WP_378133913.1">
    <property type="nucleotide sequence ID" value="NZ_JBHSMI010000025.1"/>
</dbReference>
<evidence type="ECO:0000256" key="8">
    <source>
        <dbReference type="SAM" id="Phobius"/>
    </source>
</evidence>
<protein>
    <recommendedName>
        <fullName evidence="2">histidine kinase</fullName>
        <ecNumber evidence="2">2.7.13.3</ecNumber>
    </recommendedName>
</protein>
<keyword evidence="3" id="KW-0808">Transferase</keyword>
<evidence type="ECO:0000256" key="5">
    <source>
        <dbReference type="ARBA" id="ARBA00022777"/>
    </source>
</evidence>
<dbReference type="InterPro" id="IPR003594">
    <property type="entry name" value="HATPase_dom"/>
</dbReference>
<feature type="transmembrane region" description="Helical" evidence="8">
    <location>
        <begin position="28"/>
        <end position="49"/>
    </location>
</feature>
<dbReference type="Pfam" id="PF02518">
    <property type="entry name" value="HATPase_c"/>
    <property type="match status" value="1"/>
</dbReference>
<dbReference type="PRINTS" id="PR00344">
    <property type="entry name" value="BCTRLSENSOR"/>
</dbReference>
<keyword evidence="7" id="KW-0902">Two-component regulatory system</keyword>
<sequence>MLFVWVSLWSVGLILLLADPRSSVNRWLSAVAMFGGAGALAATLDNVFVPYVHERRPDGQLEQMLYRVQGIASLSSYYGMPYAFLKFAMAYRPAAIATSLRRAATYMLLLPVAGFLIFTPPYTEYSPITFTVVIWWAVPCMLAGAALILFGRSVGGDLSHSRWLIILAVLPPVLFTMVMSYVLPVLGWRGMWRYNVWFVGIGVAVFLIGLFTYGFLGIRVLIDRRRLDSTLRAVTSGTSILHHAIKNDIGKMRLFTDKMATYAIHSGQDELLEDIRVVQNASRHIQEMIGRVHRRTEDLIVRPTEVDLGDLVRETLKPFELRSDHVRLSVNVAEGWICRLDQAQVGEALGNLIGNALEAMNREGRLFVTMRENKRELTVEVRDTGPGMDRAQASKALEPFYTTKGGRETSFGLGLPYTYYVMRKHGGTLHIRSKVGVGTRVIMTFPKRSVKAERVDANRLAGRGVDANG</sequence>
<feature type="domain" description="Histidine kinase" evidence="9">
    <location>
        <begin position="240"/>
        <end position="449"/>
    </location>
</feature>
<feature type="transmembrane region" description="Helical" evidence="8">
    <location>
        <begin position="128"/>
        <end position="151"/>
    </location>
</feature>
<dbReference type="EMBL" id="JBHSMI010000025">
    <property type="protein sequence ID" value="MFC5404016.1"/>
    <property type="molecule type" value="Genomic_DNA"/>
</dbReference>
<comment type="caution">
    <text evidence="10">The sequence shown here is derived from an EMBL/GenBank/DDBJ whole genome shotgun (WGS) entry which is preliminary data.</text>
</comment>
<keyword evidence="8" id="KW-0472">Membrane</keyword>
<comment type="catalytic activity">
    <reaction evidence="1">
        <text>ATP + protein L-histidine = ADP + protein N-phospho-L-histidine.</text>
        <dbReference type="EC" id="2.7.13.3"/>
    </reaction>
</comment>
<proteinExistence type="predicted"/>
<dbReference type="InterPro" id="IPR036890">
    <property type="entry name" value="HATPase_C_sf"/>
</dbReference>
<evidence type="ECO:0000256" key="2">
    <source>
        <dbReference type="ARBA" id="ARBA00012438"/>
    </source>
</evidence>
<evidence type="ECO:0000256" key="4">
    <source>
        <dbReference type="ARBA" id="ARBA00022741"/>
    </source>
</evidence>
<keyword evidence="11" id="KW-1185">Reference proteome</keyword>
<keyword evidence="8" id="KW-1133">Transmembrane helix</keyword>
<dbReference type="PANTHER" id="PTHR43065:SF42">
    <property type="entry name" value="TWO-COMPONENT SENSOR PPRA"/>
    <property type="match status" value="1"/>
</dbReference>
<dbReference type="SMART" id="SM00387">
    <property type="entry name" value="HATPase_c"/>
    <property type="match status" value="1"/>
</dbReference>
<gene>
    <name evidence="10" type="ORF">ACFPOF_14830</name>
</gene>